<gene>
    <name evidence="3" type="ORF">Q5716_07760</name>
</gene>
<evidence type="ECO:0000256" key="1">
    <source>
        <dbReference type="SAM" id="Phobius"/>
    </source>
</evidence>
<evidence type="ECO:0000259" key="2">
    <source>
        <dbReference type="Pfam" id="PF10708"/>
    </source>
</evidence>
<evidence type="ECO:0000313" key="3">
    <source>
        <dbReference type="EMBL" id="MDO7882120.1"/>
    </source>
</evidence>
<keyword evidence="1" id="KW-1133">Transmembrane helix</keyword>
<dbReference type="EMBL" id="JAUQUB010000001">
    <property type="protein sequence ID" value="MDO7882120.1"/>
    <property type="molecule type" value="Genomic_DNA"/>
</dbReference>
<name>A0ABT9BM89_9MICO</name>
<dbReference type="Pfam" id="PF10708">
    <property type="entry name" value="DUF2510"/>
    <property type="match status" value="1"/>
</dbReference>
<dbReference type="Proteomes" id="UP001241072">
    <property type="component" value="Unassembled WGS sequence"/>
</dbReference>
<keyword evidence="4" id="KW-1185">Reference proteome</keyword>
<accession>A0ABT9BM89</accession>
<evidence type="ECO:0000313" key="4">
    <source>
        <dbReference type="Proteomes" id="UP001241072"/>
    </source>
</evidence>
<feature type="transmembrane region" description="Helical" evidence="1">
    <location>
        <begin position="152"/>
        <end position="184"/>
    </location>
</feature>
<dbReference type="InterPro" id="IPR018929">
    <property type="entry name" value="DUF2510"/>
</dbReference>
<protein>
    <submittedName>
        <fullName evidence="3">DUF2510 domain-containing protein</fullName>
    </submittedName>
</protein>
<dbReference type="RefSeq" id="WP_305002504.1">
    <property type="nucleotide sequence ID" value="NZ_JAUQUB010000001.1"/>
</dbReference>
<feature type="transmembrane region" description="Helical" evidence="1">
    <location>
        <begin position="107"/>
        <end position="131"/>
    </location>
</feature>
<organism evidence="3 4">
    <name type="scientific">Antiquaquibacter soli</name>
    <dbReference type="NCBI Taxonomy" id="3064523"/>
    <lineage>
        <taxon>Bacteria</taxon>
        <taxon>Bacillati</taxon>
        <taxon>Actinomycetota</taxon>
        <taxon>Actinomycetes</taxon>
        <taxon>Micrococcales</taxon>
        <taxon>Microbacteriaceae</taxon>
        <taxon>Antiquaquibacter</taxon>
    </lineage>
</organism>
<proteinExistence type="predicted"/>
<reference evidence="3 4" key="1">
    <citation type="submission" date="2023-07" db="EMBL/GenBank/DDBJ databases">
        <title>Protaetiibacter sp. nov WY-16 isolated from soil.</title>
        <authorList>
            <person name="Liu B."/>
            <person name="Wan Y."/>
        </authorList>
    </citation>
    <scope>NUCLEOTIDE SEQUENCE [LARGE SCALE GENOMIC DNA]</scope>
    <source>
        <strain evidence="3 4">WY-16</strain>
    </source>
</reference>
<keyword evidence="1" id="KW-0472">Membrane</keyword>
<sequence>MPTPSHSPGWYPDPDGAPGQRWWNGIGWSDARRSVDGGRVAPTAPPAIAAPPVAPAAPPSAPVVYSASNPAPQYPGQYGAAPGTPGYTPRASVTLDARQNPRAVHSFVAGLIAVFFNVLLVPSILAIVLGAQALTRSNQLRAAGQEDKTRGLAVAGFAMGVVGGVWGLIQGLIFVIGFLPVFFFDVS</sequence>
<keyword evidence="1" id="KW-0812">Transmembrane</keyword>
<comment type="caution">
    <text evidence="3">The sequence shown here is derived from an EMBL/GenBank/DDBJ whole genome shotgun (WGS) entry which is preliminary data.</text>
</comment>
<feature type="domain" description="DUF2510" evidence="2">
    <location>
        <begin position="8"/>
        <end position="40"/>
    </location>
</feature>